<dbReference type="PANTHER" id="PTHR42793:SF4">
    <property type="entry name" value="BLL6376 PROTEIN"/>
    <property type="match status" value="1"/>
</dbReference>
<dbReference type="InterPro" id="IPR032875">
    <property type="entry name" value="Succ_CoA_lig_flav_dom"/>
</dbReference>
<sequence>MDALERLIRPKSVAIIGASADAGKLTGRPLAFLEKYGYGHEVFPVNPRYQSIGRYPCFPDIRSLPHAPDVAIVLVGSSRVLDAVKDLGAIGTGAAVVLAGGFGESGAEGMARQQRLKSAAGNMRLLGPNTIGLVNVTDGIALSASAALQVNELVPGSIALVSQSGGILGSLLSRADAQGVGFSKLVATGNESDIDVSDLINYLVDDPATKVIALYLEGLRKPAQFRRAALRAAEAGKPIVAFKVGRSESGIQSASSHTGALAGSDVVYDALFRQLGIIRALYFSDLLDIPLALSSGRRLKGRRVAVVTSTGGAASLVADAAGLAGFETPAPDPMTAGRLKALNIPDAVLDRNPIDVTLAGVKSEYFRDVLDSVLESPSYDAVAVILGSSSITEPETVGAPLRDCFARTDKPVVVFASPHAPHAVRHLNLAGIPTFAAPEACAAAFSAMWRIHRKTSPQTGDPAMPVAVGADIRRMLRPGPLNEYESKALFAKFGVPVTREICAATPEEAASAAARFQGNVVIKALSRDVLHKSDVGGVAVNISSSDVAATCTRIAETFSLATNRKAEGFLVQELVTGAIELILGLKHDNQLGPSILLGMGGITAELYKDTVVRLAPLSRKDAEEMIGELKSAPLLSGFRGRPVADVEALIDAMLAFSSMVSSIGTNLLEAEINPLFVLPRGSGVRAADGVAVVAADKAEIGG</sequence>
<dbReference type="GO" id="GO:0016874">
    <property type="term" value="F:ligase activity"/>
    <property type="evidence" value="ECO:0007669"/>
    <property type="project" value="UniProtKB-KW"/>
</dbReference>
<dbReference type="InterPro" id="IPR036291">
    <property type="entry name" value="NAD(P)-bd_dom_sf"/>
</dbReference>
<dbReference type="SUPFAM" id="SSF52210">
    <property type="entry name" value="Succinyl-CoA synthetase domains"/>
    <property type="match status" value="2"/>
</dbReference>
<dbReference type="InterPro" id="IPR011761">
    <property type="entry name" value="ATP-grasp"/>
</dbReference>
<dbReference type="InterPro" id="IPR016102">
    <property type="entry name" value="Succinyl-CoA_synth-like"/>
</dbReference>
<dbReference type="Gene3D" id="3.30.1490.20">
    <property type="entry name" value="ATP-grasp fold, A domain"/>
    <property type="match status" value="1"/>
</dbReference>
<keyword evidence="5" id="KW-1185">Reference proteome</keyword>
<dbReference type="Pfam" id="PF13607">
    <property type="entry name" value="Succ_CoA_lig"/>
    <property type="match status" value="1"/>
</dbReference>
<dbReference type="STRING" id="1518501.CQ10_05480"/>
<organism evidence="4 5">
    <name type="scientific">Bradyrhizobium valentinum</name>
    <dbReference type="NCBI Taxonomy" id="1518501"/>
    <lineage>
        <taxon>Bacteria</taxon>
        <taxon>Pseudomonadati</taxon>
        <taxon>Pseudomonadota</taxon>
        <taxon>Alphaproteobacteria</taxon>
        <taxon>Hyphomicrobiales</taxon>
        <taxon>Nitrobacteraceae</taxon>
        <taxon>Bradyrhizobium</taxon>
    </lineage>
</organism>
<dbReference type="AlphaFoldDB" id="A0A0R3KUL6"/>
<dbReference type="GO" id="GO:0005524">
    <property type="term" value="F:ATP binding"/>
    <property type="evidence" value="ECO:0007669"/>
    <property type="project" value="UniProtKB-UniRule"/>
</dbReference>
<keyword evidence="1" id="KW-0816">Tricarboxylic acid cycle</keyword>
<dbReference type="Pfam" id="PF13380">
    <property type="entry name" value="CoA_binding_2"/>
    <property type="match status" value="1"/>
</dbReference>
<evidence type="ECO:0000313" key="4">
    <source>
        <dbReference type="EMBL" id="KRQ89381.1"/>
    </source>
</evidence>
<feature type="domain" description="ATP-grasp" evidence="3">
    <location>
        <begin position="487"/>
        <end position="701"/>
    </location>
</feature>
<evidence type="ECO:0000256" key="2">
    <source>
        <dbReference type="PROSITE-ProRule" id="PRU00409"/>
    </source>
</evidence>
<dbReference type="SUPFAM" id="SSF51735">
    <property type="entry name" value="NAD(P)-binding Rossmann-fold domains"/>
    <property type="match status" value="1"/>
</dbReference>
<keyword evidence="2" id="KW-0547">Nucleotide-binding</keyword>
<comment type="caution">
    <text evidence="4">The sequence shown here is derived from an EMBL/GenBank/DDBJ whole genome shotgun (WGS) entry which is preliminary data.</text>
</comment>
<keyword evidence="2" id="KW-0067">ATP-binding</keyword>
<dbReference type="PANTHER" id="PTHR42793">
    <property type="entry name" value="COA BINDING DOMAIN CONTAINING PROTEIN"/>
    <property type="match status" value="1"/>
</dbReference>
<dbReference type="Proteomes" id="UP000051913">
    <property type="component" value="Unassembled WGS sequence"/>
</dbReference>
<dbReference type="EMBL" id="LLXX01000239">
    <property type="protein sequence ID" value="KRQ89381.1"/>
    <property type="molecule type" value="Genomic_DNA"/>
</dbReference>
<dbReference type="Gene3D" id="3.30.470.20">
    <property type="entry name" value="ATP-grasp fold, B domain"/>
    <property type="match status" value="1"/>
</dbReference>
<protein>
    <submittedName>
        <fullName evidence="4">6-carboxyhexanoate--CoA ligase</fullName>
    </submittedName>
</protein>
<dbReference type="RefSeq" id="WP_057855819.1">
    <property type="nucleotide sequence ID" value="NZ_LLXX01000239.1"/>
</dbReference>
<gene>
    <name evidence="4" type="ORF">CP49_14350</name>
</gene>
<evidence type="ECO:0000259" key="3">
    <source>
        <dbReference type="PROSITE" id="PS50975"/>
    </source>
</evidence>
<accession>A0A0R3KUL6</accession>
<evidence type="ECO:0000313" key="5">
    <source>
        <dbReference type="Proteomes" id="UP000051913"/>
    </source>
</evidence>
<dbReference type="InterPro" id="IPR003781">
    <property type="entry name" value="CoA-bd"/>
</dbReference>
<dbReference type="SMART" id="SM00881">
    <property type="entry name" value="CoA_binding"/>
    <property type="match status" value="1"/>
</dbReference>
<proteinExistence type="predicted"/>
<dbReference type="GO" id="GO:0006099">
    <property type="term" value="P:tricarboxylic acid cycle"/>
    <property type="evidence" value="ECO:0007669"/>
    <property type="project" value="UniProtKB-KW"/>
</dbReference>
<dbReference type="OrthoDB" id="9807426at2"/>
<reference evidence="4 5" key="1">
    <citation type="submission" date="2014-03" db="EMBL/GenBank/DDBJ databases">
        <title>Bradyrhizobium valentinum sp. nov., isolated from effective nodules of Lupinus mariae-josephae, a lupine endemic of basic-lime soils in Eastern Spain.</title>
        <authorList>
            <person name="Duran D."/>
            <person name="Rey L."/>
            <person name="Navarro A."/>
            <person name="Busquets A."/>
            <person name="Imperial J."/>
            <person name="Ruiz-Argueso T."/>
        </authorList>
    </citation>
    <scope>NUCLEOTIDE SEQUENCE [LARGE SCALE GENOMIC DNA]</scope>
    <source>
        <strain evidence="4 5">LmjM3</strain>
    </source>
</reference>
<dbReference type="Pfam" id="PF13549">
    <property type="entry name" value="ATP-grasp_5"/>
    <property type="match status" value="1"/>
</dbReference>
<dbReference type="SUPFAM" id="SSF56059">
    <property type="entry name" value="Glutathione synthetase ATP-binding domain-like"/>
    <property type="match status" value="1"/>
</dbReference>
<dbReference type="InterPro" id="IPR013815">
    <property type="entry name" value="ATP_grasp_subdomain_1"/>
</dbReference>
<keyword evidence="4" id="KW-0436">Ligase</keyword>
<evidence type="ECO:0000256" key="1">
    <source>
        <dbReference type="ARBA" id="ARBA00022532"/>
    </source>
</evidence>
<dbReference type="Gene3D" id="3.40.50.720">
    <property type="entry name" value="NAD(P)-binding Rossmann-like Domain"/>
    <property type="match status" value="1"/>
</dbReference>
<dbReference type="Gene3D" id="3.40.50.261">
    <property type="entry name" value="Succinyl-CoA synthetase domains"/>
    <property type="match status" value="2"/>
</dbReference>
<dbReference type="GO" id="GO:0046872">
    <property type="term" value="F:metal ion binding"/>
    <property type="evidence" value="ECO:0007669"/>
    <property type="project" value="InterPro"/>
</dbReference>
<name>A0A0R3KUL6_9BRAD</name>
<dbReference type="PROSITE" id="PS50975">
    <property type="entry name" value="ATP_GRASP"/>
    <property type="match status" value="1"/>
</dbReference>